<dbReference type="SUPFAM" id="SSF53850">
    <property type="entry name" value="Periplasmic binding protein-like II"/>
    <property type="match status" value="1"/>
</dbReference>
<dbReference type="Pfam" id="PF13416">
    <property type="entry name" value="SBP_bac_8"/>
    <property type="match status" value="1"/>
</dbReference>
<dbReference type="RefSeq" id="WP_047872685.1">
    <property type="nucleotide sequence ID" value="NZ_BMYC01000002.1"/>
</dbReference>
<organism evidence="2 3">
    <name type="scientific">Photobacterium aphoticum</name>
    <dbReference type="NCBI Taxonomy" id="754436"/>
    <lineage>
        <taxon>Bacteria</taxon>
        <taxon>Pseudomonadati</taxon>
        <taxon>Pseudomonadota</taxon>
        <taxon>Gammaproteobacteria</taxon>
        <taxon>Vibrionales</taxon>
        <taxon>Vibrionaceae</taxon>
        <taxon>Photobacterium</taxon>
    </lineage>
</organism>
<dbReference type="EMBL" id="LDOV01000003">
    <property type="protein sequence ID" value="KLV02846.1"/>
    <property type="molecule type" value="Genomic_DNA"/>
</dbReference>
<feature type="signal peptide" evidence="1">
    <location>
        <begin position="1"/>
        <end position="23"/>
    </location>
</feature>
<proteinExistence type="predicted"/>
<evidence type="ECO:0000256" key="1">
    <source>
        <dbReference type="SAM" id="SignalP"/>
    </source>
</evidence>
<evidence type="ECO:0008006" key="4">
    <source>
        <dbReference type="Google" id="ProtNLM"/>
    </source>
</evidence>
<dbReference type="InterPro" id="IPR006059">
    <property type="entry name" value="SBP"/>
</dbReference>
<keyword evidence="1" id="KW-0732">Signal</keyword>
<dbReference type="Proteomes" id="UP000036426">
    <property type="component" value="Unassembled WGS sequence"/>
</dbReference>
<feature type="chain" id="PRO_5005252403" description="ABC transporter substrate-binding protein" evidence="1">
    <location>
        <begin position="24"/>
        <end position="410"/>
    </location>
</feature>
<dbReference type="AlphaFoldDB" id="A0A0J1GT59"/>
<gene>
    <name evidence="2" type="ORF">ABT58_01770</name>
</gene>
<name>A0A0J1GT59_9GAMM</name>
<evidence type="ECO:0000313" key="2">
    <source>
        <dbReference type="EMBL" id="KLV02846.1"/>
    </source>
</evidence>
<dbReference type="OrthoDB" id="3239593at2"/>
<comment type="caution">
    <text evidence="2">The sequence shown here is derived from an EMBL/GenBank/DDBJ whole genome shotgun (WGS) entry which is preliminary data.</text>
</comment>
<keyword evidence="3" id="KW-1185">Reference proteome</keyword>
<dbReference type="Gene3D" id="3.40.190.10">
    <property type="entry name" value="Periplasmic binding protein-like II"/>
    <property type="match status" value="2"/>
</dbReference>
<dbReference type="PIRSF" id="PIRSF029172">
    <property type="entry name" value="UCP029172_ABC_sbc_YnjB"/>
    <property type="match status" value="1"/>
</dbReference>
<dbReference type="PATRIC" id="fig|754436.4.peg.372"/>
<protein>
    <recommendedName>
        <fullName evidence="4">ABC transporter substrate-binding protein</fullName>
    </recommendedName>
</protein>
<reference evidence="2 3" key="1">
    <citation type="submission" date="2015-05" db="EMBL/GenBank/DDBJ databases">
        <title>Photobacterium galathea sp. nov.</title>
        <authorList>
            <person name="Machado H."/>
            <person name="Gram L."/>
        </authorList>
    </citation>
    <scope>NUCLEOTIDE SEQUENCE [LARGE SCALE GENOMIC DNA]</scope>
    <source>
        <strain evidence="2 3">DSM 25995</strain>
    </source>
</reference>
<sequence length="410" mass="45480">MKNTLIRLALASHLALAAHTTWAAEDVATTTASLSPSTPWAEIEKQAYGQTVYFNAWGGSQEINDYLRWAGRQLKSQYGVNLKHVKVADIAETSQRLLAEKTAGKNSGGSVDLVWINGENFRSMKHSHLLYGPFVENLPNWQYVDKSLPIDRDFTEPTEGLEAPWGVGQLVFIHDTETLKNPPHSFAELLDVAKAHPGKISYPQPPEFHGSSFLKAALLELTDQPEELYKPIDSNTEQQRFERVTAPLWAYLDQLHPVAWHKGQRFPSGTSETVQLLDDQQLLLAITFNPNAANAAIEQGNLVETAQTYAFTQGALSNIHFLAIPWNASAKAGALVAINFLLSPEAQARKADATLWGDPSVLTSETLAYTKKHNRDGKGTQGFSLYKAIPEPHPSWLTAIELEWQKRYGS</sequence>
<dbReference type="InterPro" id="IPR027020">
    <property type="entry name" value="YnjB"/>
</dbReference>
<accession>A0A0J1GT59</accession>
<dbReference type="PANTHER" id="PTHR42779">
    <property type="entry name" value="PROTEIN YNJB"/>
    <property type="match status" value="1"/>
</dbReference>
<dbReference type="NCBIfam" id="NF008633">
    <property type="entry name" value="PRK11622.1"/>
    <property type="match status" value="1"/>
</dbReference>
<dbReference type="PANTHER" id="PTHR42779:SF1">
    <property type="entry name" value="PROTEIN YNJB"/>
    <property type="match status" value="1"/>
</dbReference>
<evidence type="ECO:0000313" key="3">
    <source>
        <dbReference type="Proteomes" id="UP000036426"/>
    </source>
</evidence>